<dbReference type="EMBL" id="JAUEOZ010000001">
    <property type="protein sequence ID" value="MDN2480832.1"/>
    <property type="molecule type" value="Genomic_DNA"/>
</dbReference>
<evidence type="ECO:0000256" key="1">
    <source>
        <dbReference type="SAM" id="SignalP"/>
    </source>
</evidence>
<keyword evidence="3" id="KW-1185">Reference proteome</keyword>
<proteinExistence type="predicted"/>
<organism evidence="2 3">
    <name type="scientific">Vibrio agarivorans</name>
    <dbReference type="NCBI Taxonomy" id="153622"/>
    <lineage>
        <taxon>Bacteria</taxon>
        <taxon>Pseudomonadati</taxon>
        <taxon>Pseudomonadota</taxon>
        <taxon>Gammaproteobacteria</taxon>
        <taxon>Vibrionales</taxon>
        <taxon>Vibrionaceae</taxon>
        <taxon>Vibrio</taxon>
    </lineage>
</organism>
<accession>A0ABT7XYH1</accession>
<dbReference type="Pfam" id="PF16549">
    <property type="entry name" value="T2SSS_2"/>
    <property type="match status" value="1"/>
</dbReference>
<keyword evidence="1" id="KW-0732">Signal</keyword>
<dbReference type="PIRSF" id="PIRSF007010">
    <property type="entry name" value="UCP007010"/>
    <property type="match status" value="1"/>
</dbReference>
<evidence type="ECO:0000313" key="3">
    <source>
        <dbReference type="Proteomes" id="UP001169719"/>
    </source>
</evidence>
<dbReference type="Proteomes" id="UP001169719">
    <property type="component" value="Unassembled WGS sequence"/>
</dbReference>
<comment type="caution">
    <text evidence="2">The sequence shown here is derived from an EMBL/GenBank/DDBJ whole genome shotgun (WGS) entry which is preliminary data.</text>
</comment>
<reference evidence="2" key="1">
    <citation type="submission" date="2024-05" db="EMBL/GenBank/DDBJ databases">
        <title>Genome Sequences of Four Agar- Degrading Marine Bacteria.</title>
        <authorList>
            <person name="Phillips E.K."/>
            <person name="Shaffer J.C."/>
            <person name="Henson M.W."/>
            <person name="Temperton B."/>
            <person name="Thrash C.J."/>
            <person name="Martin M.O."/>
        </authorList>
    </citation>
    <scope>NUCLEOTIDE SEQUENCE</scope>
    <source>
        <strain evidence="2">EKP203</strain>
    </source>
</reference>
<feature type="chain" id="PRO_5045172768" evidence="1">
    <location>
        <begin position="20"/>
        <end position="126"/>
    </location>
</feature>
<dbReference type="PROSITE" id="PS51257">
    <property type="entry name" value="PROKAR_LIPOPROTEIN"/>
    <property type="match status" value="1"/>
</dbReference>
<gene>
    <name evidence="2" type="ORF">QWJ08_05450</name>
</gene>
<protein>
    <submittedName>
        <fullName evidence="2">GspS/AspS pilotin family protein</fullName>
    </submittedName>
</protein>
<evidence type="ECO:0000313" key="2">
    <source>
        <dbReference type="EMBL" id="MDN2480832.1"/>
    </source>
</evidence>
<feature type="signal peptide" evidence="1">
    <location>
        <begin position="1"/>
        <end position="19"/>
    </location>
</feature>
<dbReference type="InterPro" id="IPR016502">
    <property type="entry name" value="T2SSS_2"/>
</dbReference>
<dbReference type="RefSeq" id="WP_289960993.1">
    <property type="nucleotide sequence ID" value="NZ_JAUEOZ010000001.1"/>
</dbReference>
<name>A0ABT7XYH1_9VIBR</name>
<sequence>MRKALSIALMILLSGCASNDDKQKQLEMLASNRASLLSSELPIEHGPLSIMRASSSGTTIEIMMIYNDDAPGAISTQRLLNATMTHYCSDEAVRKNMDVGLTYRLKIRNSRGQLMVDQMIDETQCQ</sequence>
<dbReference type="Gene3D" id="3.30.300.250">
    <property type="match status" value="1"/>
</dbReference>